<dbReference type="EMBL" id="JAGKQH010000007">
    <property type="protein sequence ID" value="KAG6594452.1"/>
    <property type="molecule type" value="Genomic_DNA"/>
</dbReference>
<evidence type="ECO:0000313" key="2">
    <source>
        <dbReference type="EMBL" id="KAG6594452.1"/>
    </source>
</evidence>
<sequence length="93" mass="9511">MGRHESFEATEELAADKDSGNGVGLVREEVVENGLDVVGDGGMGEVIELDDCGADTEAEEEALDDGAHTAAADAENNDGIAAGQVADKVVRLP</sequence>
<reference evidence="2 3" key="1">
    <citation type="journal article" date="2021" name="Hortic Res">
        <title>The domestication of Cucurbita argyrosperma as revealed by the genome of its wild relative.</title>
        <authorList>
            <person name="Barrera-Redondo J."/>
            <person name="Sanchez-de la Vega G."/>
            <person name="Aguirre-Liguori J.A."/>
            <person name="Castellanos-Morales G."/>
            <person name="Gutierrez-Guerrero Y.T."/>
            <person name="Aguirre-Dugua X."/>
            <person name="Aguirre-Planter E."/>
            <person name="Tenaillon M.I."/>
            <person name="Lira-Saade R."/>
            <person name="Eguiarte L.E."/>
        </authorList>
    </citation>
    <scope>NUCLEOTIDE SEQUENCE [LARGE SCALE GENOMIC DNA]</scope>
    <source>
        <strain evidence="2">JBR-2021</strain>
    </source>
</reference>
<feature type="region of interest" description="Disordered" evidence="1">
    <location>
        <begin position="1"/>
        <end position="22"/>
    </location>
</feature>
<organism evidence="2 3">
    <name type="scientific">Cucurbita argyrosperma subsp. sororia</name>
    <dbReference type="NCBI Taxonomy" id="37648"/>
    <lineage>
        <taxon>Eukaryota</taxon>
        <taxon>Viridiplantae</taxon>
        <taxon>Streptophyta</taxon>
        <taxon>Embryophyta</taxon>
        <taxon>Tracheophyta</taxon>
        <taxon>Spermatophyta</taxon>
        <taxon>Magnoliopsida</taxon>
        <taxon>eudicotyledons</taxon>
        <taxon>Gunneridae</taxon>
        <taxon>Pentapetalae</taxon>
        <taxon>rosids</taxon>
        <taxon>fabids</taxon>
        <taxon>Cucurbitales</taxon>
        <taxon>Cucurbitaceae</taxon>
        <taxon>Cucurbiteae</taxon>
        <taxon>Cucurbita</taxon>
    </lineage>
</organism>
<feature type="non-terminal residue" evidence="2">
    <location>
        <position position="1"/>
    </location>
</feature>
<name>A0AAV6N8J1_9ROSI</name>
<keyword evidence="3" id="KW-1185">Reference proteome</keyword>
<proteinExistence type="predicted"/>
<feature type="region of interest" description="Disordered" evidence="1">
    <location>
        <begin position="57"/>
        <end position="79"/>
    </location>
</feature>
<dbReference type="Proteomes" id="UP000685013">
    <property type="component" value="Chromosome 7"/>
</dbReference>
<protein>
    <submittedName>
        <fullName evidence="2">Uncharacterized protein</fullName>
    </submittedName>
</protein>
<gene>
    <name evidence="2" type="ORF">SDJN03_11005</name>
</gene>
<evidence type="ECO:0000256" key="1">
    <source>
        <dbReference type="SAM" id="MobiDB-lite"/>
    </source>
</evidence>
<evidence type="ECO:0000313" key="3">
    <source>
        <dbReference type="Proteomes" id="UP000685013"/>
    </source>
</evidence>
<accession>A0AAV6N8J1</accession>
<comment type="caution">
    <text evidence="2">The sequence shown here is derived from an EMBL/GenBank/DDBJ whole genome shotgun (WGS) entry which is preliminary data.</text>
</comment>
<dbReference type="AlphaFoldDB" id="A0AAV6N8J1"/>